<dbReference type="GO" id="GO:0005737">
    <property type="term" value="C:cytoplasm"/>
    <property type="evidence" value="ECO:0007669"/>
    <property type="project" value="TreeGrafter"/>
</dbReference>
<dbReference type="InterPro" id="IPR010071">
    <property type="entry name" value="AA_adenyl_dom"/>
</dbReference>
<feature type="compositionally biased region" description="Basic residues" evidence="7">
    <location>
        <begin position="1784"/>
        <end position="1794"/>
    </location>
</feature>
<dbReference type="Pfam" id="PF00501">
    <property type="entry name" value="AMP-binding"/>
    <property type="match status" value="2"/>
</dbReference>
<evidence type="ECO:0000256" key="4">
    <source>
        <dbReference type="ARBA" id="ARBA00022553"/>
    </source>
</evidence>
<dbReference type="GO" id="GO:0031177">
    <property type="term" value="F:phosphopantetheine binding"/>
    <property type="evidence" value="ECO:0007669"/>
    <property type="project" value="InterPro"/>
</dbReference>
<comment type="cofactor">
    <cofactor evidence="1">
        <name>pantetheine 4'-phosphate</name>
        <dbReference type="ChEBI" id="CHEBI:47942"/>
    </cofactor>
</comment>
<dbReference type="Gene3D" id="3.40.50.12780">
    <property type="entry name" value="N-terminal domain of ligase-like"/>
    <property type="match status" value="1"/>
</dbReference>
<dbReference type="SUPFAM" id="SSF52777">
    <property type="entry name" value="CoA-dependent acyltransferases"/>
    <property type="match status" value="2"/>
</dbReference>
<keyword evidence="6" id="KW-0443">Lipid metabolism</keyword>
<dbReference type="CDD" id="cd19531">
    <property type="entry name" value="LCL_NRPS-like"/>
    <property type="match status" value="1"/>
</dbReference>
<dbReference type="Gene3D" id="3.40.50.980">
    <property type="match status" value="2"/>
</dbReference>
<dbReference type="OrthoDB" id="9765680at2"/>
<dbReference type="PANTHER" id="PTHR45527:SF1">
    <property type="entry name" value="FATTY ACID SYNTHASE"/>
    <property type="match status" value="1"/>
</dbReference>
<dbReference type="FunFam" id="3.40.50.980:FF:000001">
    <property type="entry name" value="Non-ribosomal peptide synthetase"/>
    <property type="match status" value="1"/>
</dbReference>
<dbReference type="Gene3D" id="3.30.559.10">
    <property type="entry name" value="Chloramphenicol acetyltransferase-like domain"/>
    <property type="match status" value="1"/>
</dbReference>
<dbReference type="FunFam" id="3.30.300.30:FF:000010">
    <property type="entry name" value="Enterobactin synthetase component F"/>
    <property type="match status" value="1"/>
</dbReference>
<dbReference type="FunFam" id="2.30.38.10:FF:000001">
    <property type="entry name" value="Non-ribosomal peptide synthetase PvdI"/>
    <property type="match status" value="1"/>
</dbReference>
<reference evidence="10" key="1">
    <citation type="submission" date="2017-05" db="EMBL/GenBank/DDBJ databases">
        <authorList>
            <person name="Sung H."/>
        </authorList>
    </citation>
    <scope>NUCLEOTIDE SEQUENCE [LARGE SCALE GENOMIC DNA]</scope>
    <source>
        <strain evidence="10">AR23208</strain>
    </source>
</reference>
<name>A0A1Y0IVW0_9BACL</name>
<dbReference type="CDD" id="cd05931">
    <property type="entry name" value="FAAL"/>
    <property type="match status" value="1"/>
</dbReference>
<dbReference type="PANTHER" id="PTHR45527">
    <property type="entry name" value="NONRIBOSOMAL PEPTIDE SYNTHETASE"/>
    <property type="match status" value="1"/>
</dbReference>
<dbReference type="Gene3D" id="3.30.559.30">
    <property type="entry name" value="Nonribosomal peptide synthetase, condensation domain"/>
    <property type="match status" value="1"/>
</dbReference>
<keyword evidence="4" id="KW-0597">Phosphoprotein</keyword>
<gene>
    <name evidence="9" type="ORF">CBW65_23365</name>
</gene>
<dbReference type="GO" id="GO:0044550">
    <property type="term" value="P:secondary metabolite biosynthetic process"/>
    <property type="evidence" value="ECO:0007669"/>
    <property type="project" value="UniProtKB-ARBA"/>
</dbReference>
<accession>A0A1Y0IVW0</accession>
<dbReference type="InterPro" id="IPR020845">
    <property type="entry name" value="AMP-binding_CS"/>
</dbReference>
<dbReference type="GO" id="GO:0043041">
    <property type="term" value="P:amino acid activation for nonribosomal peptide biosynthetic process"/>
    <property type="evidence" value="ECO:0007669"/>
    <property type="project" value="TreeGrafter"/>
</dbReference>
<dbReference type="InterPro" id="IPR020806">
    <property type="entry name" value="PKS_PP-bd"/>
</dbReference>
<dbReference type="Gene3D" id="3.30.300.30">
    <property type="match status" value="2"/>
</dbReference>
<dbReference type="SUPFAM" id="SSF47336">
    <property type="entry name" value="ACP-like"/>
    <property type="match status" value="2"/>
</dbReference>
<dbReference type="Pfam" id="PF00550">
    <property type="entry name" value="PP-binding"/>
    <property type="match status" value="2"/>
</dbReference>
<dbReference type="InterPro" id="IPR023213">
    <property type="entry name" value="CAT-like_dom_sf"/>
</dbReference>
<dbReference type="FunFam" id="3.40.50.12780:FF:000012">
    <property type="entry name" value="Non-ribosomal peptide synthetase"/>
    <property type="match status" value="1"/>
</dbReference>
<dbReference type="Pfam" id="PF13193">
    <property type="entry name" value="AMP-binding_C"/>
    <property type="match status" value="1"/>
</dbReference>
<keyword evidence="10" id="KW-1185">Reference proteome</keyword>
<organism evidence="9 10">
    <name type="scientific">Tumebacillus avium</name>
    <dbReference type="NCBI Taxonomy" id="1903704"/>
    <lineage>
        <taxon>Bacteria</taxon>
        <taxon>Bacillati</taxon>
        <taxon>Bacillota</taxon>
        <taxon>Bacilli</taxon>
        <taxon>Bacillales</taxon>
        <taxon>Alicyclobacillaceae</taxon>
        <taxon>Tumebacillus</taxon>
    </lineage>
</organism>
<dbReference type="InterPro" id="IPR045851">
    <property type="entry name" value="AMP-bd_C_sf"/>
</dbReference>
<dbReference type="InterPro" id="IPR001242">
    <property type="entry name" value="Condensation_dom"/>
</dbReference>
<evidence type="ECO:0000256" key="7">
    <source>
        <dbReference type="SAM" id="MobiDB-lite"/>
    </source>
</evidence>
<dbReference type="SUPFAM" id="SSF56801">
    <property type="entry name" value="Acetyl-CoA synthetase-like"/>
    <property type="match status" value="2"/>
</dbReference>
<feature type="domain" description="Carrier" evidence="8">
    <location>
        <begin position="620"/>
        <end position="697"/>
    </location>
</feature>
<evidence type="ECO:0000313" key="10">
    <source>
        <dbReference type="Proteomes" id="UP000195437"/>
    </source>
</evidence>
<dbReference type="Gene3D" id="2.30.38.10">
    <property type="entry name" value="Luciferase, Domain 3"/>
    <property type="match status" value="1"/>
</dbReference>
<dbReference type="SMART" id="SM00823">
    <property type="entry name" value="PKS_PP"/>
    <property type="match status" value="2"/>
</dbReference>
<evidence type="ECO:0000259" key="8">
    <source>
        <dbReference type="PROSITE" id="PS50075"/>
    </source>
</evidence>
<dbReference type="EMBL" id="CP021434">
    <property type="protein sequence ID" value="ARU63625.1"/>
    <property type="molecule type" value="Genomic_DNA"/>
</dbReference>
<feature type="domain" description="Carrier" evidence="8">
    <location>
        <begin position="1687"/>
        <end position="1762"/>
    </location>
</feature>
<evidence type="ECO:0000313" key="9">
    <source>
        <dbReference type="EMBL" id="ARU63625.1"/>
    </source>
</evidence>
<dbReference type="InterPro" id="IPR040097">
    <property type="entry name" value="FAAL/FAAC"/>
</dbReference>
<dbReference type="InterPro" id="IPR036736">
    <property type="entry name" value="ACP-like_sf"/>
</dbReference>
<dbReference type="InterPro" id="IPR000873">
    <property type="entry name" value="AMP-dep_synth/lig_dom"/>
</dbReference>
<dbReference type="Proteomes" id="UP000195437">
    <property type="component" value="Chromosome"/>
</dbReference>
<dbReference type="InterPro" id="IPR009081">
    <property type="entry name" value="PP-bd_ACP"/>
</dbReference>
<feature type="region of interest" description="Disordered" evidence="7">
    <location>
        <begin position="1769"/>
        <end position="1794"/>
    </location>
</feature>
<dbReference type="Pfam" id="PF23024">
    <property type="entry name" value="AMP-dom_DIP2-like"/>
    <property type="match status" value="1"/>
</dbReference>
<evidence type="ECO:0000256" key="2">
    <source>
        <dbReference type="ARBA" id="ARBA00006432"/>
    </source>
</evidence>
<protein>
    <recommendedName>
        <fullName evidence="8">Carrier domain-containing protein</fullName>
    </recommendedName>
</protein>
<dbReference type="GO" id="GO:0072330">
    <property type="term" value="P:monocarboxylic acid biosynthetic process"/>
    <property type="evidence" value="ECO:0007669"/>
    <property type="project" value="UniProtKB-ARBA"/>
</dbReference>
<dbReference type="InterPro" id="IPR042099">
    <property type="entry name" value="ANL_N_sf"/>
</dbReference>
<dbReference type="NCBIfam" id="TIGR01733">
    <property type="entry name" value="AA-adenyl-dom"/>
    <property type="match status" value="1"/>
</dbReference>
<dbReference type="FunFam" id="3.40.50.12780:FF:000013">
    <property type="entry name" value="Long-chain-fatty-acid--AMP ligase FadD32"/>
    <property type="match status" value="1"/>
</dbReference>
<dbReference type="SMART" id="SM01294">
    <property type="entry name" value="PKS_PP_betabranch"/>
    <property type="match status" value="1"/>
</dbReference>
<proteinExistence type="inferred from homology"/>
<evidence type="ECO:0000256" key="6">
    <source>
        <dbReference type="ARBA" id="ARBA00023098"/>
    </source>
</evidence>
<dbReference type="Pfam" id="PF00668">
    <property type="entry name" value="Condensation"/>
    <property type="match status" value="1"/>
</dbReference>
<keyword evidence="3" id="KW-0596">Phosphopantetheine</keyword>
<keyword evidence="5" id="KW-0276">Fatty acid metabolism</keyword>
<evidence type="ECO:0000256" key="1">
    <source>
        <dbReference type="ARBA" id="ARBA00001957"/>
    </source>
</evidence>
<dbReference type="GO" id="GO:0008610">
    <property type="term" value="P:lipid biosynthetic process"/>
    <property type="evidence" value="ECO:0007669"/>
    <property type="project" value="InterPro"/>
</dbReference>
<dbReference type="CDD" id="cd05930">
    <property type="entry name" value="A_NRPS"/>
    <property type="match status" value="1"/>
</dbReference>
<evidence type="ECO:0000256" key="5">
    <source>
        <dbReference type="ARBA" id="ARBA00022832"/>
    </source>
</evidence>
<feature type="compositionally biased region" description="Basic and acidic residues" evidence="7">
    <location>
        <begin position="1770"/>
        <end position="1783"/>
    </location>
</feature>
<evidence type="ECO:0000256" key="3">
    <source>
        <dbReference type="ARBA" id="ARBA00022450"/>
    </source>
</evidence>
<sequence>METLGLEELLMLETQVLSATLVDLLRYRAQEQPSQLAYRFLIEDEQVEYSYALLDLKARALGALLQSMGAAGERALLLYPPGPEYVVAFFGCLYAGVVAVPAYPPRQNGNLSRLVAVASDAQATFALTTDEIYKSFERRHHETPGLQTLRLIATDHLDGSLALSWQHPGTDASSLAFLQYTSGSTSAPKGVMLTHGNLLHNLGLIHQNFGIADGTKGVLWLPPFHDMGLIGGVLQPLYGGYEMTLMPPVSFIQKPLRWLETISRLGATLGGGPNFAYDLCVQKITPEQRDSLDLSRWETAFTGAEPIRPETLERFSDFFAPCGFRKEAFYPCYGLAEGTLFVTGGVKLTAPVTLALDGEALEQNKVRHAPQRTDQARLLVGCGSPERTDQRVLIVNPETFAVCAEDEVGEIWVSGPSVAQGYWEAPEKTEETFGARLAMGEGPFLRTGDLGFLVEGELFVTGRLKDLIIIRGRNHYPQDVEFTVSEAHLAVPAGAVAAFSVEVDGEERLVVVTEVERAHRKGNLAEVTASIRQGVAEHHELQTYGVVLIKPASIPKTSSGKIQRHACRQRFLDGTLDVLHADVLGQSAPVAEESTTQPQKTGFDFGTLDRDCLLTLTESERLIALENYLLAKSAAVLKVHPAQIDRCQSLNVLGLDSLMAVELKNEVEETFHTELSLTTLLDGPSITELATEVLVKLGETAEDAERHQAANASASLTEFPLSYGQRSLWFMQRIAPDSSAYNVSRAVKIPAALDTQALQAAFTILSERHPQLRTRIELHNGEPLQLVQEQPNFLFAVENTAGWSAAQLEQRITSEANSPFDLAKGPLWRVHVFTQSAAEHVLLLSMHHIITDFWSLGQLTAELRDLYQALTKGTPAAIVTEAQSYGTYVHKQAEMLSGAKGEKLFSYWQQQLSGQLPVLNLPTDRPRPPVQTFNGASHVFRLGTALTEHVKAFAKAHNTTLYTALLAVYQVLLHRYSGQEDILVGSPAAGRTSAKDAGTLGYFVNPIVLRGRFQNGQTFAAFTEEMRRTVLGALDHQEYPFSLLVEKLHPQRDPSVSPLFQAFFVLQKSHLLDREGLTAFALNEPGAKLGGDLPMESLRLGQTHVQYDLILTLAEVDGELSASFDYNADLFDLSTVARMSGHFTTLLHGLTSAPLEPLADAALLTAEEEQLLLKEWNATTADFGQPICAHQLFTQKAAQQPDKTALELGDVKLTYAELNERANQLAHYLQQAGVTAETLVAVSVERSVEMVVAMFGILKAGGAYLPLDPAYPSERLSFMLEDSGAAILLTQQHLAEQLPKHSLQQILLDADWPQIAGASCDNPAASATPNSLAYVIYTSGSTGKPKGVLLEHAGLFNLVHVLQDAFVIDGNTRVLQFASFSFDASVSEVFTVLAAGGTLVLADKNDLLPGPALLNLLNDKQIHNATLPPSVLAMLPSDHLPHLRTVISAGEACTKEIVERWTAGGRRFVNGYGPTENTVCTTHAVLTKDSAVHIGRPNQNVEVYILDPHGQPVPLGVPGELYIGGAMLARGYLNRPELTSEKFVPHPFRTGDARLYRSGDLVRWQADGTIEYLGRLDHQVKVRGFRIELDEIEALLNSHEGVENGVVIAREDQPGQKRLVAYVTTKPNAAVTVPDLRHALKAALPDYMVPSAFVLLPEFPLTPNGKIDRNLLPAPDGARAVESVYVAPGSELEQQVTAIWQEVLGVDKIGVHDNFFDLGGHSLLMVKVHEKLQQEMQREFSVVEMFKYPTVSALVKFLQQETAAKPSIQEIRDQASKQREALNKRKQLLKDRRK</sequence>
<dbReference type="InterPro" id="IPR025110">
    <property type="entry name" value="AMP-bd_C"/>
</dbReference>
<dbReference type="Gene3D" id="1.10.1200.10">
    <property type="entry name" value="ACP-like"/>
    <property type="match status" value="2"/>
</dbReference>
<dbReference type="PROSITE" id="PS50075">
    <property type="entry name" value="CARRIER"/>
    <property type="match status" value="2"/>
</dbReference>
<comment type="similarity">
    <text evidence="2">Belongs to the ATP-dependent AMP-binding enzyme family.</text>
</comment>
<dbReference type="PROSITE" id="PS00455">
    <property type="entry name" value="AMP_BINDING"/>
    <property type="match status" value="2"/>
</dbReference>
<dbReference type="GO" id="GO:0071766">
    <property type="term" value="P:Actinobacterium-type cell wall biogenesis"/>
    <property type="evidence" value="ECO:0007669"/>
    <property type="project" value="UniProtKB-ARBA"/>
</dbReference>
<dbReference type="FunFam" id="1.10.1200.10:FF:000016">
    <property type="entry name" value="Non-ribosomal peptide synthase"/>
    <property type="match status" value="1"/>
</dbReference>
<dbReference type="KEGG" id="tum:CBW65_23365"/>
<dbReference type="GO" id="GO:0003824">
    <property type="term" value="F:catalytic activity"/>
    <property type="evidence" value="ECO:0007669"/>
    <property type="project" value="InterPro"/>
</dbReference>
<dbReference type="GO" id="GO:0006631">
    <property type="term" value="P:fatty acid metabolic process"/>
    <property type="evidence" value="ECO:0007669"/>
    <property type="project" value="UniProtKB-KW"/>
</dbReference>